<gene>
    <name evidence="2" type="ORF">H4W81_004837</name>
</gene>
<keyword evidence="3" id="KW-1185">Reference proteome</keyword>
<sequence>MWRELVAELTDDHDFADPVGIREVEEAEQALGHPLPEVLVSLLRETNGIRGAYGLGLVWSLKEIVEENLHFRSGFFNWMYMPFHPLLFFADAGNGDRFALKLPPVTREDVFCWDHEDDSRTWAAPDVATYLRWWLTGHLKV</sequence>
<feature type="domain" description="Knr4/Smi1-like" evidence="1">
    <location>
        <begin position="18"/>
        <end position="133"/>
    </location>
</feature>
<protein>
    <recommendedName>
        <fullName evidence="1">Knr4/Smi1-like domain-containing protein</fullName>
    </recommendedName>
</protein>
<proteinExistence type="predicted"/>
<evidence type="ECO:0000259" key="1">
    <source>
        <dbReference type="SMART" id="SM00860"/>
    </source>
</evidence>
<dbReference type="Pfam" id="PF09346">
    <property type="entry name" value="SMI1_KNR4"/>
    <property type="match status" value="1"/>
</dbReference>
<reference evidence="2 3" key="1">
    <citation type="submission" date="2020-10" db="EMBL/GenBank/DDBJ databases">
        <title>Sequencing the genomes of 1000 actinobacteria strains.</title>
        <authorList>
            <person name="Klenk H.-P."/>
        </authorList>
    </citation>
    <scope>NUCLEOTIDE SEQUENCE [LARGE SCALE GENOMIC DNA]</scope>
    <source>
        <strain evidence="2 3">DSM 43748</strain>
    </source>
</reference>
<dbReference type="RefSeq" id="WP_192776866.1">
    <property type="nucleotide sequence ID" value="NZ_BAAASY010000034.1"/>
</dbReference>
<name>A0ABR9KJ60_9ACTN</name>
<dbReference type="Gene3D" id="3.40.1580.10">
    <property type="entry name" value="SMI1/KNR4-like"/>
    <property type="match status" value="1"/>
</dbReference>
<organism evidence="2 3">
    <name type="scientific">Nonomuraea africana</name>
    <dbReference type="NCBI Taxonomy" id="46171"/>
    <lineage>
        <taxon>Bacteria</taxon>
        <taxon>Bacillati</taxon>
        <taxon>Actinomycetota</taxon>
        <taxon>Actinomycetes</taxon>
        <taxon>Streptosporangiales</taxon>
        <taxon>Streptosporangiaceae</taxon>
        <taxon>Nonomuraea</taxon>
    </lineage>
</organism>
<dbReference type="SUPFAM" id="SSF160631">
    <property type="entry name" value="SMI1/KNR4-like"/>
    <property type="match status" value="1"/>
</dbReference>
<dbReference type="InterPro" id="IPR018958">
    <property type="entry name" value="Knr4/Smi1-like_dom"/>
</dbReference>
<dbReference type="InterPro" id="IPR037883">
    <property type="entry name" value="Knr4/Smi1-like_sf"/>
</dbReference>
<evidence type="ECO:0000313" key="2">
    <source>
        <dbReference type="EMBL" id="MBE1562058.1"/>
    </source>
</evidence>
<evidence type="ECO:0000313" key="3">
    <source>
        <dbReference type="Proteomes" id="UP000661607"/>
    </source>
</evidence>
<dbReference type="EMBL" id="JADBEF010000001">
    <property type="protein sequence ID" value="MBE1562058.1"/>
    <property type="molecule type" value="Genomic_DNA"/>
</dbReference>
<comment type="caution">
    <text evidence="2">The sequence shown here is derived from an EMBL/GenBank/DDBJ whole genome shotgun (WGS) entry which is preliminary data.</text>
</comment>
<accession>A0ABR9KJ60</accession>
<dbReference type="Proteomes" id="UP000661607">
    <property type="component" value="Unassembled WGS sequence"/>
</dbReference>
<dbReference type="SMART" id="SM00860">
    <property type="entry name" value="SMI1_KNR4"/>
    <property type="match status" value="1"/>
</dbReference>